<feature type="region of interest" description="Disordered" evidence="1">
    <location>
        <begin position="18"/>
        <end position="75"/>
    </location>
</feature>
<proteinExistence type="predicted"/>
<comment type="caution">
    <text evidence="2">The sequence shown here is derived from an EMBL/GenBank/DDBJ whole genome shotgun (WGS) entry which is preliminary data.</text>
</comment>
<dbReference type="AlphaFoldDB" id="A0A8J4T2K6"/>
<dbReference type="EMBL" id="LUCH01006941">
    <property type="protein sequence ID" value="KAF5397006.1"/>
    <property type="molecule type" value="Genomic_DNA"/>
</dbReference>
<protein>
    <submittedName>
        <fullName evidence="2">Uncharacterized protein</fullName>
    </submittedName>
</protein>
<evidence type="ECO:0000313" key="2">
    <source>
        <dbReference type="EMBL" id="KAF5397006.1"/>
    </source>
</evidence>
<gene>
    <name evidence="2" type="ORF">PHET_09684</name>
</gene>
<accession>A0A8J4T2K6</accession>
<keyword evidence="3" id="KW-1185">Reference proteome</keyword>
<organism evidence="2 3">
    <name type="scientific">Paragonimus heterotremus</name>
    <dbReference type="NCBI Taxonomy" id="100268"/>
    <lineage>
        <taxon>Eukaryota</taxon>
        <taxon>Metazoa</taxon>
        <taxon>Spiralia</taxon>
        <taxon>Lophotrochozoa</taxon>
        <taxon>Platyhelminthes</taxon>
        <taxon>Trematoda</taxon>
        <taxon>Digenea</taxon>
        <taxon>Plagiorchiida</taxon>
        <taxon>Troglotremata</taxon>
        <taxon>Troglotrematidae</taxon>
        <taxon>Paragonimus</taxon>
    </lineage>
</organism>
<evidence type="ECO:0000256" key="1">
    <source>
        <dbReference type="SAM" id="MobiDB-lite"/>
    </source>
</evidence>
<sequence>MDVLNLENRVLRIAIDRFKNSPQGTEANTSELPSQGGVSSSDATQLHPNPEVDNELNQLRNENEGKMHPCLFVVR</sequence>
<dbReference type="Proteomes" id="UP000748531">
    <property type="component" value="Unassembled WGS sequence"/>
</dbReference>
<evidence type="ECO:0000313" key="3">
    <source>
        <dbReference type="Proteomes" id="UP000748531"/>
    </source>
</evidence>
<feature type="compositionally biased region" description="Polar residues" evidence="1">
    <location>
        <begin position="20"/>
        <end position="47"/>
    </location>
</feature>
<reference evidence="2" key="1">
    <citation type="submission" date="2019-05" db="EMBL/GenBank/DDBJ databases">
        <title>Annotation for the trematode Paragonimus heterotremus.</title>
        <authorList>
            <person name="Choi Y.-J."/>
        </authorList>
    </citation>
    <scope>NUCLEOTIDE SEQUENCE</scope>
    <source>
        <strain evidence="2">LC</strain>
    </source>
</reference>
<name>A0A8J4T2K6_9TREM</name>